<protein>
    <submittedName>
        <fullName evidence="1">Uncharacterized protein</fullName>
    </submittedName>
</protein>
<dbReference type="EMBL" id="CP002398">
    <property type="protein sequence ID" value="ADU15380.1"/>
    <property type="molecule type" value="Genomic_DNA"/>
</dbReference>
<proteinExistence type="predicted"/>
<evidence type="ECO:0000313" key="2">
    <source>
        <dbReference type="Proteomes" id="UP000001492"/>
    </source>
</evidence>
<dbReference type="KEGG" id="aex:Astex_3770"/>
<reference evidence="2" key="1">
    <citation type="submission" date="2010-12" db="EMBL/GenBank/DDBJ databases">
        <title>Complete sequence of plasmid 2 of Asticcacaulis excentricus CB 48.</title>
        <authorList>
            <consortium name="US DOE Joint Genome Institute"/>
            <person name="Lucas S."/>
            <person name="Copeland A."/>
            <person name="Lapidus A."/>
            <person name="Cheng J.-F."/>
            <person name="Bruce D."/>
            <person name="Goodwin L."/>
            <person name="Pitluck S."/>
            <person name="Teshima H."/>
            <person name="Davenport K."/>
            <person name="Detter J.C."/>
            <person name="Han C."/>
            <person name="Tapia R."/>
            <person name="Land M."/>
            <person name="Hauser L."/>
            <person name="Jeffries C."/>
            <person name="Kyrpides N."/>
            <person name="Ivanova N."/>
            <person name="Ovchinnikova G."/>
            <person name="Brun Y.V."/>
            <person name="Woyke T."/>
        </authorList>
    </citation>
    <scope>NUCLEOTIDE SEQUENCE [LARGE SCALE GENOMIC DNA]</scope>
    <source>
        <strain evidence="2">ATCC 15261 / DSM 4724 / KCTC 12464 / NCIMB 9791 / VKM B-1370 / CB 48</strain>
        <plasmid evidence="2">pASTEX02</plasmid>
    </source>
</reference>
<sequence length="122" mass="14049">MDLAKLREWIKYTRDTEGVSWYLRDVTKTLEFNQIFSLIVYSDSGEVAHSVEFIEPRRGVIPEKFLSRIADAREHAGLNSGFVFSLKNDATRNAAEIFRQRRSDWLSEGKQAWLAMHVAAKG</sequence>
<keyword evidence="2" id="KW-1185">Reference proteome</keyword>
<keyword evidence="1" id="KW-0614">Plasmid</keyword>
<gene>
    <name evidence="1" type="ordered locus">Astex_3770</name>
</gene>
<dbReference type="Proteomes" id="UP000001492">
    <property type="component" value="Plasmid pASTEX02"/>
</dbReference>
<name>E8RVV8_ASTEC</name>
<dbReference type="RefSeq" id="WP_013481193.1">
    <property type="nucleotide sequence ID" value="NC_014819.1"/>
</dbReference>
<dbReference type="AlphaFoldDB" id="E8RVV8"/>
<accession>E8RVV8</accession>
<dbReference type="HOGENOM" id="CLU_2021963_0_0_5"/>
<evidence type="ECO:0000313" key="1">
    <source>
        <dbReference type="EMBL" id="ADU15380.1"/>
    </source>
</evidence>
<geneLocation type="plasmid" evidence="1 2">
    <name>pASTEX02</name>
</geneLocation>
<organism evidence="1 2">
    <name type="scientific">Asticcacaulis excentricus (strain ATCC 15261 / DSM 4724 / KCTC 12464 / NCIMB 9791 / VKM B-1370 / CB 48)</name>
    <dbReference type="NCBI Taxonomy" id="573065"/>
    <lineage>
        <taxon>Bacteria</taxon>
        <taxon>Pseudomonadati</taxon>
        <taxon>Pseudomonadota</taxon>
        <taxon>Alphaproteobacteria</taxon>
        <taxon>Caulobacterales</taxon>
        <taxon>Caulobacteraceae</taxon>
        <taxon>Asticcacaulis</taxon>
    </lineage>
</organism>